<dbReference type="InterPro" id="IPR038670">
    <property type="entry name" value="HslJ-like_sf"/>
</dbReference>
<organism evidence="2">
    <name type="scientific">Ruegeria sp. PrR005</name>
    <dbReference type="NCBI Taxonomy" id="2706882"/>
    <lineage>
        <taxon>Bacteria</taxon>
        <taxon>Pseudomonadati</taxon>
        <taxon>Pseudomonadota</taxon>
        <taxon>Alphaproteobacteria</taxon>
        <taxon>Rhodobacterales</taxon>
        <taxon>Roseobacteraceae</taxon>
        <taxon>Ruegeria</taxon>
    </lineage>
</organism>
<reference evidence="2" key="1">
    <citation type="submission" date="2020-02" db="EMBL/GenBank/DDBJ databases">
        <title>Delineation of the pyrene-degrading pathway in Roseobacter clade bacteria by genomic analysis.</title>
        <authorList>
            <person name="Zhou H."/>
            <person name="Wang H."/>
        </authorList>
    </citation>
    <scope>NUCLEOTIDE SEQUENCE</scope>
    <source>
        <strain evidence="2">PrR005</strain>
    </source>
</reference>
<evidence type="ECO:0000313" key="2">
    <source>
        <dbReference type="EMBL" id="NDW43723.1"/>
    </source>
</evidence>
<protein>
    <submittedName>
        <fullName evidence="2">META domain-containing protein</fullName>
    </submittedName>
</protein>
<accession>A0A6B2NL47</accession>
<dbReference type="EMBL" id="JAAGOX010000003">
    <property type="protein sequence ID" value="NDW43723.1"/>
    <property type="molecule type" value="Genomic_DNA"/>
</dbReference>
<dbReference type="Pfam" id="PF03724">
    <property type="entry name" value="META"/>
    <property type="match status" value="1"/>
</dbReference>
<dbReference type="InterPro" id="IPR005184">
    <property type="entry name" value="DUF306_Meta_HslJ"/>
</dbReference>
<gene>
    <name evidence="2" type="ORF">G0P99_01995</name>
</gene>
<evidence type="ECO:0000259" key="1">
    <source>
        <dbReference type="Pfam" id="PF03724"/>
    </source>
</evidence>
<dbReference type="RefSeq" id="WP_164127185.1">
    <property type="nucleotide sequence ID" value="NZ_JAAGOX010000003.1"/>
</dbReference>
<name>A0A6B2NL47_9RHOB</name>
<comment type="caution">
    <text evidence="2">The sequence shown here is derived from an EMBL/GenBank/DDBJ whole genome shotgun (WGS) entry which is preliminary data.</text>
</comment>
<dbReference type="Gene3D" id="2.40.128.270">
    <property type="match status" value="1"/>
</dbReference>
<feature type="domain" description="DUF306" evidence="1">
    <location>
        <begin position="29"/>
        <end position="125"/>
    </location>
</feature>
<dbReference type="AlphaFoldDB" id="A0A6B2NL47"/>
<dbReference type="PANTHER" id="PTHR35535">
    <property type="entry name" value="HEAT SHOCK PROTEIN HSLJ"/>
    <property type="match status" value="1"/>
</dbReference>
<dbReference type="InterPro" id="IPR053147">
    <property type="entry name" value="Hsp_HslJ-like"/>
</dbReference>
<proteinExistence type="predicted"/>
<dbReference type="PANTHER" id="PTHR35535:SF1">
    <property type="entry name" value="HEAT SHOCK PROTEIN HSLJ"/>
    <property type="match status" value="1"/>
</dbReference>
<sequence>MLRAALFLPLLSLSQCGQDETVAAYGAGGRAWVLHSIDGIDFPASATLDFPEAGRVAGQGPCNGYSATLDVPYPWFEVRDLVATRAACPDLEAEGTFFAALMAMEQSEVSGNILILRNEAGHEMLFNAAD</sequence>